<keyword evidence="1" id="KW-1133">Transmembrane helix</keyword>
<name>A0ABT0YTV3_9BURK</name>
<protein>
    <submittedName>
        <fullName evidence="2">Uncharacterized protein</fullName>
    </submittedName>
</protein>
<evidence type="ECO:0000313" key="3">
    <source>
        <dbReference type="Proteomes" id="UP001165541"/>
    </source>
</evidence>
<feature type="transmembrane region" description="Helical" evidence="1">
    <location>
        <begin position="57"/>
        <end position="77"/>
    </location>
</feature>
<organism evidence="2 3">
    <name type="scientific">Caldimonas mangrovi</name>
    <dbReference type="NCBI Taxonomy" id="2944811"/>
    <lineage>
        <taxon>Bacteria</taxon>
        <taxon>Pseudomonadati</taxon>
        <taxon>Pseudomonadota</taxon>
        <taxon>Betaproteobacteria</taxon>
        <taxon>Burkholderiales</taxon>
        <taxon>Sphaerotilaceae</taxon>
        <taxon>Caldimonas</taxon>
    </lineage>
</organism>
<gene>
    <name evidence="2" type="ORF">M8A51_21840</name>
</gene>
<feature type="transmembrane region" description="Helical" evidence="1">
    <location>
        <begin position="28"/>
        <end position="45"/>
    </location>
</feature>
<keyword evidence="1" id="KW-0472">Membrane</keyword>
<keyword evidence="1" id="KW-0812">Transmembrane</keyword>
<accession>A0ABT0YTV3</accession>
<evidence type="ECO:0000256" key="1">
    <source>
        <dbReference type="SAM" id="Phobius"/>
    </source>
</evidence>
<dbReference type="RefSeq" id="WP_251780656.1">
    <property type="nucleotide sequence ID" value="NZ_JAMKFE010000017.1"/>
</dbReference>
<keyword evidence="3" id="KW-1185">Reference proteome</keyword>
<dbReference type="EMBL" id="JAMKFE010000017">
    <property type="protein sequence ID" value="MCM5682179.1"/>
    <property type="molecule type" value="Genomic_DNA"/>
</dbReference>
<sequence>MTFLAIYGLVIAAWHLGGFDGNVLSLSISTPVALLLASVFAGRAWHSGRAATPAQTLRFVFQVLVLASMVELLRLLAFVKLSSGWQPVAVELSHLRLIDAATLIVVWHAAVGGFVVMLGLWLARPRQR</sequence>
<feature type="transmembrane region" description="Helical" evidence="1">
    <location>
        <begin position="97"/>
        <end position="123"/>
    </location>
</feature>
<proteinExistence type="predicted"/>
<evidence type="ECO:0000313" key="2">
    <source>
        <dbReference type="EMBL" id="MCM5682179.1"/>
    </source>
</evidence>
<comment type="caution">
    <text evidence="2">The sequence shown here is derived from an EMBL/GenBank/DDBJ whole genome shotgun (WGS) entry which is preliminary data.</text>
</comment>
<reference evidence="2" key="1">
    <citation type="submission" date="2022-05" db="EMBL/GenBank/DDBJ databases">
        <title>Schlegelella sp. nov., isolated from mangrove soil.</title>
        <authorList>
            <person name="Liu Y."/>
            <person name="Ge X."/>
            <person name="Liu W."/>
        </authorList>
    </citation>
    <scope>NUCLEOTIDE SEQUENCE</scope>
    <source>
        <strain evidence="2">S2-27</strain>
    </source>
</reference>
<dbReference type="Proteomes" id="UP001165541">
    <property type="component" value="Unassembled WGS sequence"/>
</dbReference>